<organism evidence="1 2">
    <name type="scientific">Lentilactobacillus diolivorans</name>
    <dbReference type="NCBI Taxonomy" id="179838"/>
    <lineage>
        <taxon>Bacteria</taxon>
        <taxon>Bacillati</taxon>
        <taxon>Bacillota</taxon>
        <taxon>Bacilli</taxon>
        <taxon>Lactobacillales</taxon>
        <taxon>Lactobacillaceae</taxon>
        <taxon>Lentilactobacillus</taxon>
    </lineage>
</organism>
<reference evidence="1 2" key="1">
    <citation type="submission" date="2019-07" db="EMBL/GenBank/DDBJ databases">
        <title>Whole genome shotgun sequence of Lactobacillus diolivorans NBRC 107869.</title>
        <authorList>
            <person name="Hosoyama A."/>
            <person name="Uohara A."/>
            <person name="Ohji S."/>
            <person name="Ichikawa N."/>
        </authorList>
    </citation>
    <scope>NUCLEOTIDE SEQUENCE [LARGE SCALE GENOMIC DNA]</scope>
    <source>
        <strain evidence="1 2">NBRC 107869</strain>
    </source>
</reference>
<name>A0ABQ0XCN5_9LACO</name>
<dbReference type="Proteomes" id="UP000321409">
    <property type="component" value="Unassembled WGS sequence"/>
</dbReference>
<keyword evidence="2" id="KW-1185">Reference proteome</keyword>
<protein>
    <recommendedName>
        <fullName evidence="3">Transposase</fullName>
    </recommendedName>
</protein>
<proteinExistence type="predicted"/>
<accession>A0ABQ0XCN5</accession>
<evidence type="ECO:0008006" key="3">
    <source>
        <dbReference type="Google" id="ProtNLM"/>
    </source>
</evidence>
<gene>
    <name evidence="1" type="ORF">LDI01_14510</name>
</gene>
<comment type="caution">
    <text evidence="1">The sequence shown here is derived from an EMBL/GenBank/DDBJ whole genome shotgun (WGS) entry which is preliminary data.</text>
</comment>
<sequence>MLGKFVISFMLTDIQPENRLKTGLVVVNKHAWLIFYRLKTNRIEQYQADTDTADYCSSHW</sequence>
<dbReference type="EMBL" id="BKAB01000019">
    <property type="protein sequence ID" value="GEP23858.1"/>
    <property type="molecule type" value="Genomic_DNA"/>
</dbReference>
<evidence type="ECO:0000313" key="1">
    <source>
        <dbReference type="EMBL" id="GEP23858.1"/>
    </source>
</evidence>
<evidence type="ECO:0000313" key="2">
    <source>
        <dbReference type="Proteomes" id="UP000321409"/>
    </source>
</evidence>